<dbReference type="CDD" id="cd06558">
    <property type="entry name" value="crotonase-like"/>
    <property type="match status" value="1"/>
</dbReference>
<dbReference type="AlphaFoldDB" id="B5HUR6"/>
<evidence type="ECO:0000313" key="2">
    <source>
        <dbReference type="Proteomes" id="UP000002785"/>
    </source>
</evidence>
<dbReference type="Gene3D" id="3.90.226.10">
    <property type="entry name" value="2-enoyl-CoA Hydratase, Chain A, domain 1"/>
    <property type="match status" value="1"/>
</dbReference>
<dbReference type="RefSeq" id="WP_007387136.1">
    <property type="nucleotide sequence ID" value="NZ_CM000951.1"/>
</dbReference>
<keyword evidence="2" id="KW-1185">Reference proteome</keyword>
<dbReference type="EMBL" id="CM000951">
    <property type="protein sequence ID" value="EDY56571.1"/>
    <property type="molecule type" value="Genomic_DNA"/>
</dbReference>
<proteinExistence type="predicted"/>
<dbReference type="InterPro" id="IPR029045">
    <property type="entry name" value="ClpP/crotonase-like_dom_sf"/>
</dbReference>
<dbReference type="SUPFAM" id="SSF52096">
    <property type="entry name" value="ClpP/crotonase"/>
    <property type="match status" value="1"/>
</dbReference>
<reference evidence="1" key="1">
    <citation type="submission" date="2009-10" db="EMBL/GenBank/DDBJ databases">
        <title>The genome sequence of Streptomyces sviceus strain ATCC 29083.</title>
        <authorList>
            <consortium name="The Broad Institute Genome Sequencing Platform"/>
            <consortium name="Broad Institute Microbial Sequencing Center"/>
            <person name="Fischbach M."/>
            <person name="Godfrey P."/>
            <person name="Ward D."/>
            <person name="Young S."/>
            <person name="Zeng Q."/>
            <person name="Koehrsen M."/>
            <person name="Alvarado L."/>
            <person name="Berlin A.M."/>
            <person name="Bochicchio J."/>
            <person name="Borenstein D."/>
            <person name="Chapman S.B."/>
            <person name="Chen Z."/>
            <person name="Engels R."/>
            <person name="Freedman E."/>
            <person name="Gellesch M."/>
            <person name="Goldberg J."/>
            <person name="Griggs A."/>
            <person name="Gujja S."/>
            <person name="Heilman E.R."/>
            <person name="Heiman D.I."/>
            <person name="Hepburn T.A."/>
            <person name="Howarth C."/>
            <person name="Jen D."/>
            <person name="Larson L."/>
            <person name="Lewis B."/>
            <person name="Mehta T."/>
            <person name="Park D."/>
            <person name="Pearson M."/>
            <person name="Richards J."/>
            <person name="Roberts A."/>
            <person name="Saif S."/>
            <person name="Shea T.D."/>
            <person name="Shenoy N."/>
            <person name="Sisk P."/>
            <person name="Stolte C."/>
            <person name="Sykes S.N."/>
            <person name="Thomson T."/>
            <person name="Walk T."/>
            <person name="White J."/>
            <person name="Yandava C."/>
            <person name="Straight P."/>
            <person name="Clardy J."/>
            <person name="Hung D."/>
            <person name="Kolter R."/>
            <person name="Mekalanos J."/>
            <person name="Walker S."/>
            <person name="Walsh C.T."/>
            <person name="Wieland-Brown L.C."/>
            <person name="Haas B."/>
            <person name="Nusbaum C."/>
            <person name="Birren B."/>
        </authorList>
    </citation>
    <scope>NUCLEOTIDE SEQUENCE [LARGE SCALE GENOMIC DNA]</scope>
    <source>
        <strain evidence="1">ATCC 29083</strain>
    </source>
</reference>
<gene>
    <name evidence="1" type="ORF">SSEG_03151</name>
</gene>
<protein>
    <submittedName>
        <fullName evidence="1">Enoyl-CoA hydratase/isomerase</fullName>
    </submittedName>
</protein>
<dbReference type="Proteomes" id="UP000002785">
    <property type="component" value="Chromosome"/>
</dbReference>
<dbReference type="PANTHER" id="PTHR11941:SF54">
    <property type="entry name" value="ENOYL-COA HYDRATASE, MITOCHONDRIAL"/>
    <property type="match status" value="1"/>
</dbReference>
<dbReference type="PANTHER" id="PTHR11941">
    <property type="entry name" value="ENOYL-COA HYDRATASE-RELATED"/>
    <property type="match status" value="1"/>
</dbReference>
<dbReference type="eggNOG" id="COG1024">
    <property type="taxonomic scope" value="Bacteria"/>
</dbReference>
<dbReference type="GO" id="GO:0016853">
    <property type="term" value="F:isomerase activity"/>
    <property type="evidence" value="ECO:0007669"/>
    <property type="project" value="UniProtKB-KW"/>
</dbReference>
<accession>B5HUR6</accession>
<dbReference type="OrthoDB" id="9775794at2"/>
<organism evidence="1 2">
    <name type="scientific">Streptomyces sviceus (strain ATCC 29083 / DSM 924 / JCM 4929 / NBRC 13980 / NCIMB 11184 / NRRL 5439 / UC 5370)</name>
    <dbReference type="NCBI Taxonomy" id="463191"/>
    <lineage>
        <taxon>Bacteria</taxon>
        <taxon>Bacillati</taxon>
        <taxon>Actinomycetota</taxon>
        <taxon>Actinomycetes</taxon>
        <taxon>Kitasatosporales</taxon>
        <taxon>Streptomycetaceae</taxon>
        <taxon>Streptomyces</taxon>
    </lineage>
</organism>
<dbReference type="HOGENOM" id="CLU_009834_7_6_11"/>
<name>B5HUR6_STRX2</name>
<dbReference type="Pfam" id="PF00378">
    <property type="entry name" value="ECH_1"/>
    <property type="match status" value="1"/>
</dbReference>
<evidence type="ECO:0000313" key="1">
    <source>
        <dbReference type="EMBL" id="EDY56571.1"/>
    </source>
</evidence>
<dbReference type="InterPro" id="IPR001753">
    <property type="entry name" value="Enoyl-CoA_hydra/iso"/>
</dbReference>
<dbReference type="GO" id="GO:0006635">
    <property type="term" value="P:fatty acid beta-oxidation"/>
    <property type="evidence" value="ECO:0007669"/>
    <property type="project" value="TreeGrafter"/>
</dbReference>
<sequence>MPYKDKGHLAIEDRGEVLVVRVDGGPHQEFGVDLADKLDRLVKRVDRDPNVRAVVFTGAHPERFVSHAAVRWLQEEGAGSPRVGRRGAAAVVRMAKHVDRSRLLGPVLRRTPMRGALQLERLHSTFLRMNRSGVLFVAALNGSALGLGAEFAWACDLRVMADGDFFIGQPEILLGIIPGGGGTQRLTRLIGTHRSLAAILEGKPFTPEEALANGAVDKVVTQDKVVAQAVELAEHFGKRSKDTVASAKRAVYFGGSMSLEDGLHVERAEFFTRILSKEGQKLTLDYISTTEATGELPLYTPGTYAQALASGSVPGRRATNER</sequence>